<evidence type="ECO:0000256" key="1">
    <source>
        <dbReference type="ARBA" id="ARBA00022884"/>
    </source>
</evidence>
<keyword evidence="6" id="KW-1185">Reference proteome</keyword>
<dbReference type="PANTHER" id="PTHR48025">
    <property type="entry name" value="OS02G0815200 PROTEIN"/>
    <property type="match status" value="1"/>
</dbReference>
<dbReference type="InterPro" id="IPR035979">
    <property type="entry name" value="RBD_domain_sf"/>
</dbReference>
<feature type="domain" description="RRM" evidence="4">
    <location>
        <begin position="242"/>
        <end position="319"/>
    </location>
</feature>
<dbReference type="CDD" id="cd00590">
    <property type="entry name" value="RRM_SF"/>
    <property type="match status" value="3"/>
</dbReference>
<dbReference type="EMBL" id="NHTK01005978">
    <property type="protein sequence ID" value="PPQ69678.1"/>
    <property type="molecule type" value="Genomic_DNA"/>
</dbReference>
<accession>A0A409VTS9</accession>
<dbReference type="InterPro" id="IPR050502">
    <property type="entry name" value="Euk_RNA-bind_prot"/>
</dbReference>
<evidence type="ECO:0000256" key="3">
    <source>
        <dbReference type="SAM" id="MobiDB-lite"/>
    </source>
</evidence>
<feature type="domain" description="RRM" evidence="4">
    <location>
        <begin position="105"/>
        <end position="182"/>
    </location>
</feature>
<dbReference type="OrthoDB" id="6159137at2759"/>
<dbReference type="InterPro" id="IPR012677">
    <property type="entry name" value="Nucleotide-bd_a/b_plait_sf"/>
</dbReference>
<keyword evidence="1 2" id="KW-0694">RNA-binding</keyword>
<dbReference type="STRING" id="181874.A0A409VTS9"/>
<protein>
    <recommendedName>
        <fullName evidence="4">RRM domain-containing protein</fullName>
    </recommendedName>
</protein>
<proteinExistence type="predicted"/>
<evidence type="ECO:0000256" key="2">
    <source>
        <dbReference type="PROSITE-ProRule" id="PRU00176"/>
    </source>
</evidence>
<dbReference type="PROSITE" id="PS50102">
    <property type="entry name" value="RRM"/>
    <property type="match status" value="2"/>
</dbReference>
<dbReference type="InParanoid" id="A0A409VTS9"/>
<gene>
    <name evidence="5" type="ORF">CVT24_001211</name>
</gene>
<organism evidence="5 6">
    <name type="scientific">Panaeolus cyanescens</name>
    <dbReference type="NCBI Taxonomy" id="181874"/>
    <lineage>
        <taxon>Eukaryota</taxon>
        <taxon>Fungi</taxon>
        <taxon>Dikarya</taxon>
        <taxon>Basidiomycota</taxon>
        <taxon>Agaricomycotina</taxon>
        <taxon>Agaricomycetes</taxon>
        <taxon>Agaricomycetidae</taxon>
        <taxon>Agaricales</taxon>
        <taxon>Agaricineae</taxon>
        <taxon>Galeropsidaceae</taxon>
        <taxon>Panaeolus</taxon>
    </lineage>
</organism>
<feature type="region of interest" description="Disordered" evidence="3">
    <location>
        <begin position="319"/>
        <end position="340"/>
    </location>
</feature>
<evidence type="ECO:0000313" key="6">
    <source>
        <dbReference type="Proteomes" id="UP000284842"/>
    </source>
</evidence>
<dbReference type="GO" id="GO:0003729">
    <property type="term" value="F:mRNA binding"/>
    <property type="evidence" value="ECO:0007669"/>
    <property type="project" value="TreeGrafter"/>
</dbReference>
<evidence type="ECO:0000259" key="4">
    <source>
        <dbReference type="PROSITE" id="PS50102"/>
    </source>
</evidence>
<comment type="caution">
    <text evidence="5">The sequence shown here is derived from an EMBL/GenBank/DDBJ whole genome shotgun (WGS) entry which is preliminary data.</text>
</comment>
<feature type="compositionally biased region" description="Polar residues" evidence="3">
    <location>
        <begin position="319"/>
        <end position="328"/>
    </location>
</feature>
<dbReference type="InterPro" id="IPR000504">
    <property type="entry name" value="RRM_dom"/>
</dbReference>
<sequence length="436" mass="47460">MDSDHFQLNRPTHTVGVEGFSTQTPIHEIVTLFRTVIGDVRAFQDVRDGASHRLEITFYDLDTATKALCMNGYVIGGSPLAVSALTVSPPAHRVHRLSLAQDDRRNLYVLGLPFALTKNEFSSLFSQYGTVSHCVILATVDNSSRRRGFVVMSTHQEAKKAMIALTRTSIKGHTIDVSWAVVQRSQGFLDGGDRAVLLDSRIALPCSSPKMNERACSSDGNDSTIYSADGSSQMTESLLPTPSLVVTNLPTVVFSQASDLESLFLPFGAIEKLETVHVACGILTALVQYSSATIAKEAKENLSGQLWGNHQIEARFVTSPSANSSVTSHPIEPEKSFSDQPLALSGTPLGSSTSYEQLHWTVDSSSEMLRSGPISVSQANNIRRRRVSLLGPHGHARQNSLPAIPFHDFNETMRNPVRQAYLLSDLLSSAYVSVDC</sequence>
<dbReference type="SMART" id="SM00360">
    <property type="entry name" value="RRM"/>
    <property type="match status" value="3"/>
</dbReference>
<evidence type="ECO:0000313" key="5">
    <source>
        <dbReference type="EMBL" id="PPQ69678.1"/>
    </source>
</evidence>
<dbReference type="Pfam" id="PF00076">
    <property type="entry name" value="RRM_1"/>
    <property type="match status" value="1"/>
</dbReference>
<reference evidence="5 6" key="1">
    <citation type="journal article" date="2018" name="Evol. Lett.">
        <title>Horizontal gene cluster transfer increased hallucinogenic mushroom diversity.</title>
        <authorList>
            <person name="Reynolds H.T."/>
            <person name="Vijayakumar V."/>
            <person name="Gluck-Thaler E."/>
            <person name="Korotkin H.B."/>
            <person name="Matheny P.B."/>
            <person name="Slot J.C."/>
        </authorList>
    </citation>
    <scope>NUCLEOTIDE SEQUENCE [LARGE SCALE GENOMIC DNA]</scope>
    <source>
        <strain evidence="5 6">2629</strain>
    </source>
</reference>
<dbReference type="GO" id="GO:0005634">
    <property type="term" value="C:nucleus"/>
    <property type="evidence" value="ECO:0007669"/>
    <property type="project" value="TreeGrafter"/>
</dbReference>
<dbReference type="Proteomes" id="UP000284842">
    <property type="component" value="Unassembled WGS sequence"/>
</dbReference>
<name>A0A409VTS9_9AGAR</name>
<dbReference type="PANTHER" id="PTHR48025:SF1">
    <property type="entry name" value="RRM DOMAIN-CONTAINING PROTEIN"/>
    <property type="match status" value="1"/>
</dbReference>
<dbReference type="AlphaFoldDB" id="A0A409VTS9"/>
<dbReference type="SUPFAM" id="SSF54928">
    <property type="entry name" value="RNA-binding domain, RBD"/>
    <property type="match status" value="2"/>
</dbReference>
<dbReference type="Gene3D" id="3.30.70.330">
    <property type="match status" value="2"/>
</dbReference>